<evidence type="ECO:0000256" key="13">
    <source>
        <dbReference type="ARBA" id="ARBA00046769"/>
    </source>
</evidence>
<keyword evidence="5" id="KW-0090">Biological rhythms</keyword>
<evidence type="ECO:0000256" key="2">
    <source>
        <dbReference type="ARBA" id="ARBA00010522"/>
    </source>
</evidence>
<dbReference type="InterPro" id="IPR050975">
    <property type="entry name" value="Sleep_regulator"/>
</dbReference>
<keyword evidence="15" id="KW-1185">Reference proteome</keyword>
<evidence type="ECO:0000256" key="8">
    <source>
        <dbReference type="ARBA" id="ARBA00031037"/>
    </source>
</evidence>
<evidence type="ECO:0000256" key="5">
    <source>
        <dbReference type="ARBA" id="ARBA00023108"/>
    </source>
</evidence>
<evidence type="ECO:0000256" key="11">
    <source>
        <dbReference type="ARBA" id="ARBA00044561"/>
    </source>
</evidence>
<comment type="similarity">
    <text evidence="2">Belongs to the quiver family.</text>
</comment>
<name>A0AAV6TXD9_9ARAC</name>
<keyword evidence="3" id="KW-1003">Cell membrane</keyword>
<evidence type="ECO:0000313" key="15">
    <source>
        <dbReference type="Proteomes" id="UP000827092"/>
    </source>
</evidence>
<dbReference type="PANTHER" id="PTHR33562:SF31">
    <property type="entry name" value="PROTEIN QUIVER"/>
    <property type="match status" value="1"/>
</dbReference>
<comment type="caution">
    <text evidence="14">The sequence shown here is derived from an EMBL/GenBank/DDBJ whole genome shotgun (WGS) entry which is preliminary data.</text>
</comment>
<evidence type="ECO:0000256" key="10">
    <source>
        <dbReference type="ARBA" id="ARBA00044524"/>
    </source>
</evidence>
<gene>
    <name evidence="14" type="ORF">JTE90_006340</name>
</gene>
<dbReference type="PANTHER" id="PTHR33562">
    <property type="entry name" value="ATILLA, ISOFORM B-RELATED-RELATED"/>
    <property type="match status" value="1"/>
</dbReference>
<dbReference type="GO" id="GO:0048511">
    <property type="term" value="P:rhythmic process"/>
    <property type="evidence" value="ECO:0007669"/>
    <property type="project" value="UniProtKB-KW"/>
</dbReference>
<accession>A0AAV6TXD9</accession>
<evidence type="ECO:0000256" key="6">
    <source>
        <dbReference type="ARBA" id="ARBA00023157"/>
    </source>
</evidence>
<dbReference type="CDD" id="cd23595">
    <property type="entry name" value="TFP_LU_ECD_Qvr"/>
    <property type="match status" value="1"/>
</dbReference>
<comment type="function">
    <text evidence="12">Bifunctional regulator of neuronal activity in the mushroom body, and possibly other regions of the brain, that acts as a signaling molecule required for homeostatic regulation of sleep under normal conditions and after sleep deprivation. Reduces neuronal excitability by enhancing Sh/shaker K(+) channel activity; possibly by stabilizing Sh/shaker to increase protein levels, accelerating its activation kinetics, slowing C-type inactivation and enhancing recovery from inactivation. Specifically affects the A-type K(+) current. Antagonizes nicotinic acetylcholine receptors (nAChRs) to reduce synaptic transmission, possibly by preventing their localization to the cell surface. Required for regulation of neuromuscular excitability and plasticity at neuromuscular junctions.</text>
</comment>
<dbReference type="GO" id="GO:0030431">
    <property type="term" value="P:sleep"/>
    <property type="evidence" value="ECO:0007669"/>
    <property type="project" value="InterPro"/>
</dbReference>
<dbReference type="InterPro" id="IPR031424">
    <property type="entry name" value="QVR-like"/>
</dbReference>
<keyword evidence="4" id="KW-0732">Signal</keyword>
<evidence type="ECO:0000256" key="7">
    <source>
        <dbReference type="ARBA" id="ARBA00023180"/>
    </source>
</evidence>
<keyword evidence="6" id="KW-1015">Disulfide bond</keyword>
<evidence type="ECO:0000256" key="12">
    <source>
        <dbReference type="ARBA" id="ARBA00045788"/>
    </source>
</evidence>
<dbReference type="EMBL" id="JAFNEN010000873">
    <property type="protein sequence ID" value="KAG8176504.1"/>
    <property type="molecule type" value="Genomic_DNA"/>
</dbReference>
<proteinExistence type="inferred from homology"/>
<protein>
    <recommendedName>
        <fullName evidence="10">UPAR/Ly6 domain-containing protein qvr</fullName>
    </recommendedName>
    <alternativeName>
        <fullName evidence="11">Protein quiver</fullName>
    </alternativeName>
    <alternativeName>
        <fullName evidence="8">Protein sleepless</fullName>
    </alternativeName>
</protein>
<evidence type="ECO:0000313" key="14">
    <source>
        <dbReference type="EMBL" id="KAG8176504.1"/>
    </source>
</evidence>
<organism evidence="14 15">
    <name type="scientific">Oedothorax gibbosus</name>
    <dbReference type="NCBI Taxonomy" id="931172"/>
    <lineage>
        <taxon>Eukaryota</taxon>
        <taxon>Metazoa</taxon>
        <taxon>Ecdysozoa</taxon>
        <taxon>Arthropoda</taxon>
        <taxon>Chelicerata</taxon>
        <taxon>Arachnida</taxon>
        <taxon>Araneae</taxon>
        <taxon>Araneomorphae</taxon>
        <taxon>Entelegynae</taxon>
        <taxon>Araneoidea</taxon>
        <taxon>Linyphiidae</taxon>
        <taxon>Erigoninae</taxon>
        <taxon>Oedothorax</taxon>
    </lineage>
</organism>
<evidence type="ECO:0000256" key="3">
    <source>
        <dbReference type="ARBA" id="ARBA00022475"/>
    </source>
</evidence>
<dbReference type="GO" id="GO:0005886">
    <property type="term" value="C:plasma membrane"/>
    <property type="evidence" value="ECO:0007669"/>
    <property type="project" value="UniProtKB-SubCell"/>
</dbReference>
<dbReference type="Proteomes" id="UP000827092">
    <property type="component" value="Unassembled WGS sequence"/>
</dbReference>
<sequence length="203" mass="22740">MSPYATPVACIGTIRDRSPLLQTNTDSGPGRMFTQAILFALSGILTHYATVNAEEECLFSRIWCYECDTWSDHRCKDPFNATAHPHDLPPLKRCEGCCVKIVMNQGTGNETTEVVRRTCTSNLQINLFLVDHVSTEVVRRTCTSNLQINLFLVDHVCMLESEGKGLMCFCESDACNSTSHLHSAFQLIVGLFLILKLYDGWKI</sequence>
<keyword evidence="7" id="KW-0325">Glycoprotein</keyword>
<reference evidence="14 15" key="1">
    <citation type="journal article" date="2022" name="Nat. Ecol. Evol.">
        <title>A masculinizing supergene underlies an exaggerated male reproductive morph in a spider.</title>
        <authorList>
            <person name="Hendrickx F."/>
            <person name="De Corte Z."/>
            <person name="Sonet G."/>
            <person name="Van Belleghem S.M."/>
            <person name="Kostlbacher S."/>
            <person name="Vangestel C."/>
        </authorList>
    </citation>
    <scope>NUCLEOTIDE SEQUENCE [LARGE SCALE GENOMIC DNA]</scope>
    <source>
        <strain evidence="14">W744_W776</strain>
    </source>
</reference>
<comment type="subunit">
    <text evidence="13">Interacts (via loop 2 of the three-fingered Ly-6 domain) with Sh/shaker; this interaction may stabilize both components of the complex and may be required for targeting or retention of Sh/shaker to neural cell projections. Interacts (via loop 2 of the three-fingered Ly-6 domain) with nAChRalpha3 and potentially other nicotinic acetylcholine receptors; this interaction is required for antagonism of nicotinic acetylcholine receptors.</text>
</comment>
<dbReference type="Pfam" id="PF17064">
    <property type="entry name" value="QVR"/>
    <property type="match status" value="1"/>
</dbReference>
<dbReference type="GO" id="GO:0045121">
    <property type="term" value="C:membrane raft"/>
    <property type="evidence" value="ECO:0007669"/>
    <property type="project" value="UniProtKB-SubCell"/>
</dbReference>
<keyword evidence="3" id="KW-0472">Membrane</keyword>
<evidence type="ECO:0000256" key="1">
    <source>
        <dbReference type="ARBA" id="ARBA00004471"/>
    </source>
</evidence>
<evidence type="ECO:0000256" key="9">
    <source>
        <dbReference type="ARBA" id="ARBA00044499"/>
    </source>
</evidence>
<comment type="subcellular location">
    <subcellularLocation>
        <location evidence="1">Cell membrane</location>
        <topology evidence="1">Lipid-anchor</topology>
        <topology evidence="1">GPI-anchor</topology>
        <orientation evidence="1">Extracellular side</orientation>
    </subcellularLocation>
    <subcellularLocation>
        <location evidence="9">Membrane raft</location>
        <topology evidence="9">Lipid-anchor</topology>
        <topology evidence="9">GPI-anchor</topology>
        <orientation evidence="9">Extracellular side</orientation>
    </subcellularLocation>
</comment>
<evidence type="ECO:0000256" key="4">
    <source>
        <dbReference type="ARBA" id="ARBA00022729"/>
    </source>
</evidence>
<dbReference type="GO" id="GO:0032222">
    <property type="term" value="P:regulation of synaptic transmission, cholinergic"/>
    <property type="evidence" value="ECO:0007669"/>
    <property type="project" value="InterPro"/>
</dbReference>
<dbReference type="AlphaFoldDB" id="A0AAV6TXD9"/>